<feature type="domain" description="Endoribonuclease YicC-like C-terminal" evidence="7">
    <location>
        <begin position="174"/>
        <end position="290"/>
    </location>
</feature>
<sequence length="290" mass="34853">MKSMTGYSKVSFENEDFKIKIELKSVNNKYLNLKYKSNYILNFLENKIRTKVSEFIKRGYVELRIDFEDKRESEELFEYKENIAKSYMKLLEKIELEFSEKFINKAELLIKYPNIIKKKELNIDEKEYENFIIPRLEEALLKLNEMREFEGEKLKEYLIERIEILSKSVIKIDDYKELVVKEHKKRLLDRLEKINSDIKYNEEDILKEILLFADRSDISEEVSRLNSHLEQLNVEIEKNSNGKKLDFLIQEIFRELNTAGVKSNYYDISKLVVESKAELEKIREQVQNIE</sequence>
<dbReference type="AlphaFoldDB" id="A0AAU9DXR7"/>
<dbReference type="KEGG" id="haby:HLVA_18550"/>
<dbReference type="PANTHER" id="PTHR30636">
    <property type="entry name" value="UPF0701 PROTEIN YICC"/>
    <property type="match status" value="1"/>
</dbReference>
<gene>
    <name evidence="8" type="ORF">HLVA_18550</name>
</gene>
<comment type="cofactor">
    <cofactor evidence="1">
        <name>a divalent metal cation</name>
        <dbReference type="ChEBI" id="CHEBI:60240"/>
    </cofactor>
</comment>
<evidence type="ECO:0000259" key="7">
    <source>
        <dbReference type="Pfam" id="PF08340"/>
    </source>
</evidence>
<protein>
    <recommendedName>
        <fullName evidence="10">YicC family protein</fullName>
    </recommendedName>
</protein>
<name>A0AAU9DXR7_9FUSO</name>
<proteinExistence type="inferred from homology"/>
<dbReference type="PANTHER" id="PTHR30636:SF3">
    <property type="entry name" value="UPF0701 PROTEIN YICC"/>
    <property type="match status" value="1"/>
</dbReference>
<evidence type="ECO:0000256" key="2">
    <source>
        <dbReference type="ARBA" id="ARBA00022722"/>
    </source>
</evidence>
<keyword evidence="3" id="KW-0255">Endonuclease</keyword>
<feature type="domain" description="Endoribonuclease YicC-like N-terminal" evidence="6">
    <location>
        <begin position="1"/>
        <end position="155"/>
    </location>
</feature>
<comment type="similarity">
    <text evidence="5">Belongs to the YicC/YloC family.</text>
</comment>
<dbReference type="InterPro" id="IPR005229">
    <property type="entry name" value="YicC/YloC-like"/>
</dbReference>
<dbReference type="InterPro" id="IPR013551">
    <property type="entry name" value="YicC-like_C"/>
</dbReference>
<keyword evidence="4" id="KW-0378">Hydrolase</keyword>
<accession>A0AAU9DXR7</accession>
<dbReference type="Proteomes" id="UP001321582">
    <property type="component" value="Chromosome"/>
</dbReference>
<evidence type="ECO:0000313" key="8">
    <source>
        <dbReference type="EMBL" id="BDU51286.1"/>
    </source>
</evidence>
<keyword evidence="9" id="KW-1185">Reference proteome</keyword>
<dbReference type="GO" id="GO:0004521">
    <property type="term" value="F:RNA endonuclease activity"/>
    <property type="evidence" value="ECO:0007669"/>
    <property type="project" value="InterPro"/>
</dbReference>
<evidence type="ECO:0000256" key="1">
    <source>
        <dbReference type="ARBA" id="ARBA00001968"/>
    </source>
</evidence>
<dbReference type="NCBIfam" id="TIGR00255">
    <property type="entry name" value="YicC/YloC family endoribonuclease"/>
    <property type="match status" value="1"/>
</dbReference>
<evidence type="ECO:0008006" key="10">
    <source>
        <dbReference type="Google" id="ProtNLM"/>
    </source>
</evidence>
<evidence type="ECO:0000256" key="4">
    <source>
        <dbReference type="ARBA" id="ARBA00022801"/>
    </source>
</evidence>
<dbReference type="Pfam" id="PF08340">
    <property type="entry name" value="YicC-like_C"/>
    <property type="match status" value="1"/>
</dbReference>
<dbReference type="GO" id="GO:0016787">
    <property type="term" value="F:hydrolase activity"/>
    <property type="evidence" value="ECO:0007669"/>
    <property type="project" value="UniProtKB-KW"/>
</dbReference>
<organism evidence="8 9">
    <name type="scientific">Haliovirga abyssi</name>
    <dbReference type="NCBI Taxonomy" id="2996794"/>
    <lineage>
        <taxon>Bacteria</taxon>
        <taxon>Fusobacteriati</taxon>
        <taxon>Fusobacteriota</taxon>
        <taxon>Fusobacteriia</taxon>
        <taxon>Fusobacteriales</taxon>
        <taxon>Haliovirgaceae</taxon>
        <taxon>Haliovirga</taxon>
    </lineage>
</organism>
<evidence type="ECO:0000256" key="5">
    <source>
        <dbReference type="ARBA" id="ARBA00035648"/>
    </source>
</evidence>
<dbReference type="RefSeq" id="WP_307904153.1">
    <property type="nucleotide sequence ID" value="NZ_AP027059.1"/>
</dbReference>
<keyword evidence="2" id="KW-0540">Nuclease</keyword>
<evidence type="ECO:0000259" key="6">
    <source>
        <dbReference type="Pfam" id="PF03755"/>
    </source>
</evidence>
<dbReference type="Pfam" id="PF03755">
    <property type="entry name" value="YicC-like_N"/>
    <property type="match status" value="1"/>
</dbReference>
<dbReference type="EMBL" id="AP027059">
    <property type="protein sequence ID" value="BDU51286.1"/>
    <property type="molecule type" value="Genomic_DNA"/>
</dbReference>
<evidence type="ECO:0000313" key="9">
    <source>
        <dbReference type="Proteomes" id="UP001321582"/>
    </source>
</evidence>
<evidence type="ECO:0000256" key="3">
    <source>
        <dbReference type="ARBA" id="ARBA00022759"/>
    </source>
</evidence>
<dbReference type="InterPro" id="IPR013527">
    <property type="entry name" value="YicC-like_N"/>
</dbReference>
<reference evidence="8 9" key="1">
    <citation type="submission" date="2022-11" db="EMBL/GenBank/DDBJ databases">
        <title>Haliovirga abyssi gen. nov., sp. nov., a mesophilic fermentative bacterium isolated from the Iheya North hydrothermal field and the proposal of Haliovirgaceae fam. nov.</title>
        <authorList>
            <person name="Miyazaki U."/>
            <person name="Tame A."/>
            <person name="Miyazaki J."/>
            <person name="Takai K."/>
            <person name="Sawayama S."/>
            <person name="Kitajima M."/>
            <person name="Okamoto A."/>
            <person name="Nakagawa S."/>
        </authorList>
    </citation>
    <scope>NUCLEOTIDE SEQUENCE [LARGE SCALE GENOMIC DNA]</scope>
    <source>
        <strain evidence="8 9">IC12</strain>
    </source>
</reference>